<name>A0A0M0BYD1_9ARCH</name>
<comment type="caution">
    <text evidence="2">The sequence shown here is derived from an EMBL/GenBank/DDBJ whole genome shotgun (WGS) entry which is preliminary data.</text>
</comment>
<evidence type="ECO:0000313" key="2">
    <source>
        <dbReference type="EMBL" id="KON33166.1"/>
    </source>
</evidence>
<keyword evidence="1" id="KW-1133">Transmembrane helix</keyword>
<accession>A0A0M0BYD1</accession>
<protein>
    <recommendedName>
        <fullName evidence="4">DUF3784 domain-containing protein</fullName>
    </recommendedName>
</protein>
<reference evidence="2 3" key="1">
    <citation type="submission" date="2015-06" db="EMBL/GenBank/DDBJ databases">
        <title>New insights into the roles of widespread benthic archaea in carbon and nitrogen cycling.</title>
        <authorList>
            <person name="Lazar C.S."/>
            <person name="Baker B.J."/>
            <person name="Seitz K.W."/>
            <person name="Hyde A.S."/>
            <person name="Dick G.J."/>
            <person name="Hinrichs K.-U."/>
            <person name="Teske A.P."/>
        </authorList>
    </citation>
    <scope>NUCLEOTIDE SEQUENCE [LARGE SCALE GENOMIC DNA]</scope>
    <source>
        <strain evidence="2">SG8-32-1</strain>
    </source>
</reference>
<organism evidence="2 3">
    <name type="scientific">miscellaneous Crenarchaeota group-1 archaeon SG8-32-1</name>
    <dbReference type="NCBI Taxonomy" id="1685124"/>
    <lineage>
        <taxon>Archaea</taxon>
        <taxon>Candidatus Bathyarchaeota</taxon>
        <taxon>MCG-1</taxon>
    </lineage>
</organism>
<evidence type="ECO:0008006" key="4">
    <source>
        <dbReference type="Google" id="ProtNLM"/>
    </source>
</evidence>
<dbReference type="AlphaFoldDB" id="A0A0M0BYD1"/>
<feature type="transmembrane region" description="Helical" evidence="1">
    <location>
        <begin position="6"/>
        <end position="26"/>
    </location>
</feature>
<dbReference type="Proteomes" id="UP000037237">
    <property type="component" value="Unassembled WGS sequence"/>
</dbReference>
<keyword evidence="1" id="KW-0472">Membrane</keyword>
<evidence type="ECO:0000313" key="3">
    <source>
        <dbReference type="Proteomes" id="UP000037237"/>
    </source>
</evidence>
<sequence>MEIIFSIDFITGIVLILIGIVLLYLFKQGRNKLIVQSQVRLTIRSSTGYFFILLGFFDIVIAIISNLVPGFPSWVRIPLTLILLVLVLIVIRNRN</sequence>
<feature type="transmembrane region" description="Helical" evidence="1">
    <location>
        <begin position="47"/>
        <end position="68"/>
    </location>
</feature>
<dbReference type="EMBL" id="LFWU01000038">
    <property type="protein sequence ID" value="KON33166.1"/>
    <property type="molecule type" value="Genomic_DNA"/>
</dbReference>
<evidence type="ECO:0000256" key="1">
    <source>
        <dbReference type="SAM" id="Phobius"/>
    </source>
</evidence>
<feature type="transmembrane region" description="Helical" evidence="1">
    <location>
        <begin position="74"/>
        <end position="91"/>
    </location>
</feature>
<gene>
    <name evidence="2" type="ORF">AC477_01915</name>
</gene>
<keyword evidence="1" id="KW-0812">Transmembrane</keyword>
<proteinExistence type="predicted"/>